<evidence type="ECO:0000313" key="2">
    <source>
        <dbReference type="EMBL" id="GFO41344.1"/>
    </source>
</evidence>
<feature type="compositionally biased region" description="Low complexity" evidence="1">
    <location>
        <begin position="147"/>
        <end position="158"/>
    </location>
</feature>
<comment type="caution">
    <text evidence="2">The sequence shown here is derived from an EMBL/GenBank/DDBJ whole genome shotgun (WGS) entry which is preliminary data.</text>
</comment>
<accession>A0AAV4DAY4</accession>
<dbReference type="Proteomes" id="UP000735302">
    <property type="component" value="Unassembled WGS sequence"/>
</dbReference>
<gene>
    <name evidence="2" type="ORF">PoB_006784900</name>
</gene>
<protein>
    <submittedName>
        <fullName evidence="2">Uncharacterized protein</fullName>
    </submittedName>
</protein>
<dbReference type="EMBL" id="BLXT01007679">
    <property type="protein sequence ID" value="GFO41344.1"/>
    <property type="molecule type" value="Genomic_DNA"/>
</dbReference>
<keyword evidence="3" id="KW-1185">Reference proteome</keyword>
<name>A0AAV4DAY4_9GAST</name>
<sequence>MTYALYDRVNFDGAENNARVREQYCRSNKNDTSNRHGTDIDDDDVHDIFDSMSRPQWAFAQSNLRRYCHHGPWKRVLHLHSCSFCLPCVPAGRATVLALLCQAIVEIQDSSQNVPFQNERLSVGDRIPRSAQRRSIADRPPSPPFSSDPSSAVSTAAPTLPRSGQRTSVQSRPGSLRYD</sequence>
<dbReference type="AlphaFoldDB" id="A0AAV4DAY4"/>
<feature type="compositionally biased region" description="Polar residues" evidence="1">
    <location>
        <begin position="162"/>
        <end position="173"/>
    </location>
</feature>
<evidence type="ECO:0000313" key="3">
    <source>
        <dbReference type="Proteomes" id="UP000735302"/>
    </source>
</evidence>
<organism evidence="2 3">
    <name type="scientific">Plakobranchus ocellatus</name>
    <dbReference type="NCBI Taxonomy" id="259542"/>
    <lineage>
        <taxon>Eukaryota</taxon>
        <taxon>Metazoa</taxon>
        <taxon>Spiralia</taxon>
        <taxon>Lophotrochozoa</taxon>
        <taxon>Mollusca</taxon>
        <taxon>Gastropoda</taxon>
        <taxon>Heterobranchia</taxon>
        <taxon>Euthyneura</taxon>
        <taxon>Panpulmonata</taxon>
        <taxon>Sacoglossa</taxon>
        <taxon>Placobranchoidea</taxon>
        <taxon>Plakobranchidae</taxon>
        <taxon>Plakobranchus</taxon>
    </lineage>
</organism>
<evidence type="ECO:0000256" key="1">
    <source>
        <dbReference type="SAM" id="MobiDB-lite"/>
    </source>
</evidence>
<feature type="region of interest" description="Disordered" evidence="1">
    <location>
        <begin position="118"/>
        <end position="179"/>
    </location>
</feature>
<reference evidence="2 3" key="1">
    <citation type="journal article" date="2021" name="Elife">
        <title>Chloroplast acquisition without the gene transfer in kleptoplastic sea slugs, Plakobranchus ocellatus.</title>
        <authorList>
            <person name="Maeda T."/>
            <person name="Takahashi S."/>
            <person name="Yoshida T."/>
            <person name="Shimamura S."/>
            <person name="Takaki Y."/>
            <person name="Nagai Y."/>
            <person name="Toyoda A."/>
            <person name="Suzuki Y."/>
            <person name="Arimoto A."/>
            <person name="Ishii H."/>
            <person name="Satoh N."/>
            <person name="Nishiyama T."/>
            <person name="Hasebe M."/>
            <person name="Maruyama T."/>
            <person name="Minagawa J."/>
            <person name="Obokata J."/>
            <person name="Shigenobu S."/>
        </authorList>
    </citation>
    <scope>NUCLEOTIDE SEQUENCE [LARGE SCALE GENOMIC DNA]</scope>
</reference>
<proteinExistence type="predicted"/>